<dbReference type="RefSeq" id="WP_143120707.1">
    <property type="nucleotide sequence ID" value="NZ_FONG01000030.1"/>
</dbReference>
<keyword evidence="2" id="KW-1133">Transmembrane helix</keyword>
<name>A0A1I2LTC8_9ACTN</name>
<evidence type="ECO:0008006" key="5">
    <source>
        <dbReference type="Google" id="ProtNLM"/>
    </source>
</evidence>
<keyword evidence="2" id="KW-0472">Membrane</keyword>
<feature type="region of interest" description="Disordered" evidence="1">
    <location>
        <begin position="138"/>
        <end position="162"/>
    </location>
</feature>
<organism evidence="3 4">
    <name type="scientific">Actinacidiphila alni</name>
    <dbReference type="NCBI Taxonomy" id="380248"/>
    <lineage>
        <taxon>Bacteria</taxon>
        <taxon>Bacillati</taxon>
        <taxon>Actinomycetota</taxon>
        <taxon>Actinomycetes</taxon>
        <taxon>Kitasatosporales</taxon>
        <taxon>Streptomycetaceae</taxon>
        <taxon>Actinacidiphila</taxon>
    </lineage>
</organism>
<dbReference type="Proteomes" id="UP000199323">
    <property type="component" value="Unassembled WGS sequence"/>
</dbReference>
<protein>
    <recommendedName>
        <fullName evidence="5">Integral membrane protein</fullName>
    </recommendedName>
</protein>
<sequence length="162" mass="17006">MRREKSVRRAISVGTAVVLVLEALTIAFVNWILGLAVRHQSMSLAGLDSDAMAVGSWVGGGLFGLFLILCAVLIVRIARRDEMTGRVSRIVLIICAVVHGVVGALVVGLVGWYAFVILMVVLAGLVGTLLMYAPEDRRDGDKPAVAESENGGGGELPPPATA</sequence>
<feature type="transmembrane region" description="Helical" evidence="2">
    <location>
        <begin position="87"/>
        <end position="106"/>
    </location>
</feature>
<evidence type="ECO:0000313" key="3">
    <source>
        <dbReference type="EMBL" id="SFF80697.1"/>
    </source>
</evidence>
<evidence type="ECO:0000256" key="2">
    <source>
        <dbReference type="SAM" id="Phobius"/>
    </source>
</evidence>
<accession>A0A1I2LTC8</accession>
<feature type="transmembrane region" description="Helical" evidence="2">
    <location>
        <begin position="53"/>
        <end position="75"/>
    </location>
</feature>
<evidence type="ECO:0000256" key="1">
    <source>
        <dbReference type="SAM" id="MobiDB-lite"/>
    </source>
</evidence>
<reference evidence="3 4" key="1">
    <citation type="submission" date="2016-10" db="EMBL/GenBank/DDBJ databases">
        <authorList>
            <person name="de Groot N.N."/>
        </authorList>
    </citation>
    <scope>NUCLEOTIDE SEQUENCE [LARGE SCALE GENOMIC DNA]</scope>
    <source>
        <strain evidence="3 4">CGMCC 4.3510</strain>
    </source>
</reference>
<gene>
    <name evidence="3" type="ORF">SAMN05216251_1302</name>
</gene>
<keyword evidence="4" id="KW-1185">Reference proteome</keyword>
<dbReference type="AlphaFoldDB" id="A0A1I2LTC8"/>
<keyword evidence="2" id="KW-0812">Transmembrane</keyword>
<evidence type="ECO:0000313" key="4">
    <source>
        <dbReference type="Proteomes" id="UP000199323"/>
    </source>
</evidence>
<proteinExistence type="predicted"/>
<dbReference type="OrthoDB" id="4338794at2"/>
<feature type="transmembrane region" description="Helical" evidence="2">
    <location>
        <begin position="12"/>
        <end position="33"/>
    </location>
</feature>
<dbReference type="EMBL" id="FONG01000030">
    <property type="protein sequence ID" value="SFF80697.1"/>
    <property type="molecule type" value="Genomic_DNA"/>
</dbReference>
<feature type="transmembrane region" description="Helical" evidence="2">
    <location>
        <begin position="112"/>
        <end position="133"/>
    </location>
</feature>